<feature type="compositionally biased region" description="Acidic residues" evidence="1">
    <location>
        <begin position="146"/>
        <end position="158"/>
    </location>
</feature>
<keyword evidence="2" id="KW-0812">Transmembrane</keyword>
<sequence length="616" mass="67127">MSESKSESKPENQTPQKIPLAVAIAGVGLLVGGGVAALWFLWKQQPSAQLPSGTTLVPNEALMSISLSTDSREWEKLRQFGTPESQAWFDEQLLTLRDRLLSDNGYNYQEDIEPWVGKEITIAFLPPIPVEVSESEGEGETANSDGEGEPEQNGEENAETPSLSGIPRGNQSIVLLLPIANASRAQQVLENAPTPQSGAWTTREYKGVEIKENPGTDSDLYAVTVLDGKFLAVANSRYGIDRTVDTYKGALSLADLPNAGKIWQKLEGDRAFARLFVNIPVASAVASLNRQNARIDEIAKLQPNQGLAATATIENDGIAFDSAMWRRPKSERTYSVENKAKMMADRLPAAMSIAIVGSNLQGLWNDYVAEIDVNPIAVINPQWLRTAIKTTTNLDLEQDLLSWMAGEFALAMIPPAEDNASTFPASVVLMVQASDVKAGEETLAKLDERMQEAYQFKLSRETIGDRELVTWQSPQSSLIVTRGWLDGNVAFLSVGAPLADRIVPKPQTSLRTNTLFQSTVPAQPTPSNGYVFIDVENLLALNAPELRLPTQQGAFLDAIRAIGLRMAVENDRTLRHHLFVRLKQAGEALPLPPAQPDRPPSSESGSPTTPTPENNN</sequence>
<dbReference type="RefSeq" id="WP_168568270.1">
    <property type="nucleotide sequence ID" value="NZ_CP051167.1"/>
</dbReference>
<protein>
    <submittedName>
        <fullName evidence="3">DUF3352 domain-containing protein</fullName>
    </submittedName>
</protein>
<dbReference type="EMBL" id="CP051167">
    <property type="protein sequence ID" value="QIZ70113.1"/>
    <property type="molecule type" value="Genomic_DNA"/>
</dbReference>
<keyword evidence="2" id="KW-1133">Transmembrane helix</keyword>
<evidence type="ECO:0000256" key="1">
    <source>
        <dbReference type="SAM" id="MobiDB-lite"/>
    </source>
</evidence>
<feature type="compositionally biased region" description="Pro residues" evidence="1">
    <location>
        <begin position="590"/>
        <end position="599"/>
    </location>
</feature>
<feature type="compositionally biased region" description="Low complexity" evidence="1">
    <location>
        <begin position="601"/>
        <end position="616"/>
    </location>
</feature>
<feature type="region of interest" description="Disordered" evidence="1">
    <location>
        <begin position="129"/>
        <end position="167"/>
    </location>
</feature>
<keyword evidence="4" id="KW-1185">Reference proteome</keyword>
<name>A0A6H1TWH3_9CYAN</name>
<evidence type="ECO:0000256" key="2">
    <source>
        <dbReference type="SAM" id="Phobius"/>
    </source>
</evidence>
<organism evidence="3 4">
    <name type="scientific">Oxynema aestuarii AP17</name>
    <dbReference type="NCBI Taxonomy" id="2064643"/>
    <lineage>
        <taxon>Bacteria</taxon>
        <taxon>Bacillati</taxon>
        <taxon>Cyanobacteriota</taxon>
        <taxon>Cyanophyceae</taxon>
        <taxon>Oscillatoriophycideae</taxon>
        <taxon>Oscillatoriales</taxon>
        <taxon>Oscillatoriaceae</taxon>
        <taxon>Oxynema</taxon>
        <taxon>Oxynema aestuarii</taxon>
    </lineage>
</organism>
<keyword evidence="2" id="KW-0472">Membrane</keyword>
<evidence type="ECO:0000313" key="3">
    <source>
        <dbReference type="EMBL" id="QIZ70113.1"/>
    </source>
</evidence>
<dbReference type="InterPro" id="IPR021787">
    <property type="entry name" value="DUF3352"/>
</dbReference>
<dbReference type="KEGG" id="oxy:HCG48_05620"/>
<dbReference type="Pfam" id="PF11832">
    <property type="entry name" value="DUF3352"/>
    <property type="match status" value="1"/>
</dbReference>
<gene>
    <name evidence="3" type="ORF">HCG48_05620</name>
</gene>
<proteinExistence type="predicted"/>
<reference evidence="3 4" key="1">
    <citation type="submission" date="2020-04" db="EMBL/GenBank/DDBJ databases">
        <authorList>
            <person name="Basu S."/>
            <person name="Maruthanayagam V."/>
            <person name="Chakraborty S."/>
            <person name="Pramanik A."/>
            <person name="Mukherjee J."/>
            <person name="Brink B."/>
        </authorList>
    </citation>
    <scope>NUCLEOTIDE SEQUENCE [LARGE SCALE GENOMIC DNA]</scope>
    <source>
        <strain evidence="3 4">AP17</strain>
    </source>
</reference>
<feature type="region of interest" description="Disordered" evidence="1">
    <location>
        <begin position="586"/>
        <end position="616"/>
    </location>
</feature>
<feature type="transmembrane region" description="Helical" evidence="2">
    <location>
        <begin position="20"/>
        <end position="42"/>
    </location>
</feature>
<dbReference type="Proteomes" id="UP000500857">
    <property type="component" value="Chromosome"/>
</dbReference>
<dbReference type="AlphaFoldDB" id="A0A6H1TWH3"/>
<accession>A0A6H1TWH3</accession>
<evidence type="ECO:0000313" key="4">
    <source>
        <dbReference type="Proteomes" id="UP000500857"/>
    </source>
</evidence>